<keyword evidence="6" id="KW-0328">Glycosyltransferase</keyword>
<keyword evidence="12" id="KW-0333">Golgi apparatus</keyword>
<keyword evidence="8" id="KW-0812">Transmembrane</keyword>
<evidence type="ECO:0000313" key="21">
    <source>
        <dbReference type="EMBL" id="CAG5112348.1"/>
    </source>
</evidence>
<evidence type="ECO:0000256" key="16">
    <source>
        <dbReference type="ARBA" id="ARBA00030723"/>
    </source>
</evidence>
<evidence type="ECO:0000256" key="10">
    <source>
        <dbReference type="ARBA" id="ARBA00022968"/>
    </source>
</evidence>
<comment type="similarity">
    <text evidence="4">Belongs to the glycosyltransferase 49 family.</text>
</comment>
<evidence type="ECO:0000256" key="15">
    <source>
        <dbReference type="ARBA" id="ARBA00023211"/>
    </source>
</evidence>
<evidence type="ECO:0000256" key="5">
    <source>
        <dbReference type="ARBA" id="ARBA00017962"/>
    </source>
</evidence>
<evidence type="ECO:0000256" key="17">
    <source>
        <dbReference type="ARBA" id="ARBA00032175"/>
    </source>
</evidence>
<reference evidence="21 22" key="1">
    <citation type="submission" date="2021-04" db="EMBL/GenBank/DDBJ databases">
        <authorList>
            <person name="Bliznina A."/>
        </authorList>
    </citation>
    <scope>NUCLEOTIDE SEQUENCE [LARGE SCALE GENOMIC DNA]</scope>
</reference>
<dbReference type="EMBL" id="OU015567">
    <property type="protein sequence ID" value="CAG5112348.1"/>
    <property type="molecule type" value="Genomic_DNA"/>
</dbReference>
<keyword evidence="10" id="KW-0735">Signal-anchor</keyword>
<evidence type="ECO:0000256" key="13">
    <source>
        <dbReference type="ARBA" id="ARBA00023136"/>
    </source>
</evidence>
<gene>
    <name evidence="21" type="ORF">OKIOD_LOCUS15338</name>
</gene>
<evidence type="ECO:0000256" key="2">
    <source>
        <dbReference type="ARBA" id="ARBA00004323"/>
    </source>
</evidence>
<proteinExistence type="inferred from homology"/>
<keyword evidence="14" id="KW-0325">Glycoprotein</keyword>
<dbReference type="PANTHER" id="PTHR46420">
    <property type="entry name" value="BETA-1,4-GLUCURONYLTRANSFERASE 1"/>
    <property type="match status" value="1"/>
</dbReference>
<keyword evidence="9" id="KW-0479">Metal-binding</keyword>
<dbReference type="InterPro" id="IPR043189">
    <property type="entry name" value="B4GAT1"/>
</dbReference>
<comment type="catalytic activity">
    <reaction evidence="20">
        <text>3-O-[beta-D-Xyl-(1-&gt;4)-Rib-ol-P-Rib-ol-P-3-beta-D-GalNAc-(1-&gt;3)-beta-D-GlcNAc-(1-&gt;4)-(O-6-P-alpha-D-Man)]-Thr-[protein] + UDP-alpha-D-glucuronate = 3-O-[beta-D-GlcA-(1-&gt;3)-beta-D-Xyl-(1-&gt;4)-Rib-ol-P-Rib-ol-P-3-beta-D-GalNAc-(1-&gt;3)-beta-D-GlcNAc-(1-&gt;4)-(O-6-P-alpha-D-Man)]-Thr-[protein] + UDP + H(+)</text>
        <dbReference type="Rhea" id="RHEA:46860"/>
        <dbReference type="Rhea" id="RHEA-COMP:15023"/>
        <dbReference type="Rhea" id="RHEA-COMP:17482"/>
        <dbReference type="ChEBI" id="CHEBI:15378"/>
        <dbReference type="ChEBI" id="CHEBI:58052"/>
        <dbReference type="ChEBI" id="CHEBI:58223"/>
        <dbReference type="ChEBI" id="CHEBI:142405"/>
        <dbReference type="ChEBI" id="CHEBI:177336"/>
    </reaction>
</comment>
<keyword evidence="22" id="KW-1185">Reference proteome</keyword>
<dbReference type="PANTHER" id="PTHR46420:SF1">
    <property type="entry name" value="BETA-1,4-GLUCURONYLTRANSFERASE 1"/>
    <property type="match status" value="1"/>
</dbReference>
<evidence type="ECO:0000256" key="6">
    <source>
        <dbReference type="ARBA" id="ARBA00022676"/>
    </source>
</evidence>
<comment type="subcellular location">
    <subcellularLocation>
        <location evidence="2">Golgi apparatus membrane</location>
        <topology evidence="2">Single-pass type II membrane protein</topology>
    </subcellularLocation>
</comment>
<evidence type="ECO:0000256" key="3">
    <source>
        <dbReference type="ARBA" id="ARBA00004922"/>
    </source>
</evidence>
<evidence type="ECO:0000256" key="7">
    <source>
        <dbReference type="ARBA" id="ARBA00022679"/>
    </source>
</evidence>
<keyword evidence="11" id="KW-1133">Transmembrane helix</keyword>
<dbReference type="Proteomes" id="UP001158576">
    <property type="component" value="Chromosome 2"/>
</dbReference>
<name>A0ABN7T7B1_OIKDI</name>
<evidence type="ECO:0000256" key="14">
    <source>
        <dbReference type="ARBA" id="ARBA00023180"/>
    </source>
</evidence>
<keyword evidence="13" id="KW-0472">Membrane</keyword>
<evidence type="ECO:0000256" key="4">
    <source>
        <dbReference type="ARBA" id="ARBA00008539"/>
    </source>
</evidence>
<evidence type="ECO:0000256" key="8">
    <source>
        <dbReference type="ARBA" id="ARBA00022692"/>
    </source>
</evidence>
<evidence type="ECO:0000256" key="20">
    <source>
        <dbReference type="ARBA" id="ARBA00047852"/>
    </source>
</evidence>
<protein>
    <recommendedName>
        <fullName evidence="5">Beta-1,4-glucuronyltransferase 1</fullName>
    </recommendedName>
    <alternativeName>
        <fullName evidence="16">I-beta-1,3-N-acetylglucosaminyltransferase</fullName>
    </alternativeName>
    <alternativeName>
        <fullName evidence="19">N-acetyllactosaminide beta-1,3-N-acetylglucosaminyltransferase</fullName>
    </alternativeName>
    <alternativeName>
        <fullName evidence="17">Poly-N-acetyllactosamine extension enzyme</fullName>
    </alternativeName>
    <alternativeName>
        <fullName evidence="18">UDP-GlcNAc:betaGal beta-1,3-N-acetylglucosaminyltransferase 1</fullName>
    </alternativeName>
</protein>
<evidence type="ECO:0000256" key="18">
    <source>
        <dbReference type="ARBA" id="ARBA00032181"/>
    </source>
</evidence>
<evidence type="ECO:0000256" key="19">
    <source>
        <dbReference type="ARBA" id="ARBA00033291"/>
    </source>
</evidence>
<evidence type="ECO:0000256" key="12">
    <source>
        <dbReference type="ARBA" id="ARBA00023034"/>
    </source>
</evidence>
<keyword evidence="15" id="KW-0464">Manganese</keyword>
<evidence type="ECO:0000256" key="1">
    <source>
        <dbReference type="ARBA" id="ARBA00001936"/>
    </source>
</evidence>
<evidence type="ECO:0000313" key="22">
    <source>
        <dbReference type="Proteomes" id="UP001158576"/>
    </source>
</evidence>
<sequence length="129" mass="15326">MFHAWCTEWCYSFYNYEKWFEETSKNSEIARVGYEIKYKLSFEPYYIGRTNSTPFYDTRFQGYGYNKVIQCYEAALQNYSFKVLTSVWLTHDGIKNETTGSGADQQAFNQKLFNLAKKELKSKYALLKL</sequence>
<comment type="cofactor">
    <cofactor evidence="1">
        <name>Mn(2+)</name>
        <dbReference type="ChEBI" id="CHEBI:29035"/>
    </cofactor>
</comment>
<keyword evidence="7" id="KW-0808">Transferase</keyword>
<evidence type="ECO:0000256" key="9">
    <source>
        <dbReference type="ARBA" id="ARBA00022723"/>
    </source>
</evidence>
<comment type="pathway">
    <text evidence="3">Protein modification; protein glycosylation.</text>
</comment>
<evidence type="ECO:0000256" key="11">
    <source>
        <dbReference type="ARBA" id="ARBA00022989"/>
    </source>
</evidence>
<organism evidence="21 22">
    <name type="scientific">Oikopleura dioica</name>
    <name type="common">Tunicate</name>
    <dbReference type="NCBI Taxonomy" id="34765"/>
    <lineage>
        <taxon>Eukaryota</taxon>
        <taxon>Metazoa</taxon>
        <taxon>Chordata</taxon>
        <taxon>Tunicata</taxon>
        <taxon>Appendicularia</taxon>
        <taxon>Copelata</taxon>
        <taxon>Oikopleuridae</taxon>
        <taxon>Oikopleura</taxon>
    </lineage>
</organism>
<accession>A0ABN7T7B1</accession>
<dbReference type="Pfam" id="PF13896">
    <property type="entry name" value="Glyco_transf_49"/>
    <property type="match status" value="1"/>
</dbReference>